<evidence type="ECO:0000256" key="2">
    <source>
        <dbReference type="ARBA" id="ARBA00023015"/>
    </source>
</evidence>
<reference evidence="6" key="1">
    <citation type="submission" date="2021-03" db="EMBL/GenBank/DDBJ databases">
        <title>Antimicrobial resistance genes in bacteria isolated from Japanese honey, and their potential for conferring macrolide and lincosamide resistance in the American foulbrood pathogen Paenibacillus larvae.</title>
        <authorList>
            <person name="Okamoto M."/>
            <person name="Kumagai M."/>
            <person name="Kanamori H."/>
            <person name="Takamatsu D."/>
        </authorList>
    </citation>
    <scope>NUCLEOTIDE SEQUENCE</scope>
    <source>
        <strain evidence="6">J43TS3</strain>
    </source>
</reference>
<evidence type="ECO:0000313" key="7">
    <source>
        <dbReference type="Proteomes" id="UP000676917"/>
    </source>
</evidence>
<dbReference type="SUPFAM" id="SSF55136">
    <property type="entry name" value="Probable bacterial effector-binding domain"/>
    <property type="match status" value="1"/>
</dbReference>
<dbReference type="PROSITE" id="PS50937">
    <property type="entry name" value="HTH_MERR_2"/>
    <property type="match status" value="1"/>
</dbReference>
<dbReference type="Pfam" id="PF13411">
    <property type="entry name" value="MerR_1"/>
    <property type="match status" value="1"/>
</dbReference>
<evidence type="ECO:0000259" key="5">
    <source>
        <dbReference type="PROSITE" id="PS50937"/>
    </source>
</evidence>
<name>A0A919X9J7_9BACI</name>
<dbReference type="GO" id="GO:0003700">
    <property type="term" value="F:DNA-binding transcription factor activity"/>
    <property type="evidence" value="ECO:0007669"/>
    <property type="project" value="InterPro"/>
</dbReference>
<keyword evidence="1" id="KW-0678">Repressor</keyword>
<dbReference type="Gene3D" id="1.10.1660.10">
    <property type="match status" value="1"/>
</dbReference>
<dbReference type="EMBL" id="BORP01000003">
    <property type="protein sequence ID" value="GIO27353.1"/>
    <property type="molecule type" value="Genomic_DNA"/>
</dbReference>
<comment type="caution">
    <text evidence="6">The sequence shown here is derived from an EMBL/GenBank/DDBJ whole genome shotgun (WGS) entry which is preliminary data.</text>
</comment>
<proteinExistence type="predicted"/>
<dbReference type="Gene3D" id="1.20.5.490">
    <property type="entry name" value="Single helix bin"/>
    <property type="match status" value="1"/>
</dbReference>
<protein>
    <submittedName>
        <fullName evidence="6">Multidrug-efflux transporter 1 regulator</fullName>
    </submittedName>
</protein>
<evidence type="ECO:0000256" key="4">
    <source>
        <dbReference type="ARBA" id="ARBA00023163"/>
    </source>
</evidence>
<gene>
    <name evidence="6" type="primary">bmrR</name>
    <name evidence="6" type="ORF">J43TS3_19640</name>
</gene>
<dbReference type="InterPro" id="IPR047057">
    <property type="entry name" value="MerR_fam"/>
</dbReference>
<dbReference type="Gene3D" id="3.20.80.10">
    <property type="entry name" value="Regulatory factor, effector binding domain"/>
    <property type="match status" value="1"/>
</dbReference>
<feature type="domain" description="HTH merR-type" evidence="5">
    <location>
        <begin position="5"/>
        <end position="75"/>
    </location>
</feature>
<dbReference type="AlphaFoldDB" id="A0A919X9J7"/>
<dbReference type="InterPro" id="IPR011256">
    <property type="entry name" value="Reg_factor_effector_dom_sf"/>
</dbReference>
<dbReference type="InterPro" id="IPR009061">
    <property type="entry name" value="DNA-bd_dom_put_sf"/>
</dbReference>
<accession>A0A919X9J7</accession>
<dbReference type="SUPFAM" id="SSF46955">
    <property type="entry name" value="Putative DNA-binding domain"/>
    <property type="match status" value="1"/>
</dbReference>
<dbReference type="CDD" id="cd01107">
    <property type="entry name" value="HTH_BmrR"/>
    <property type="match status" value="1"/>
</dbReference>
<evidence type="ECO:0000256" key="1">
    <source>
        <dbReference type="ARBA" id="ARBA00022491"/>
    </source>
</evidence>
<keyword evidence="4" id="KW-0804">Transcription</keyword>
<organism evidence="6 7">
    <name type="scientific">Ornithinibacillus bavariensis</name>
    <dbReference type="NCBI Taxonomy" id="545502"/>
    <lineage>
        <taxon>Bacteria</taxon>
        <taxon>Bacillati</taxon>
        <taxon>Bacillota</taxon>
        <taxon>Bacilli</taxon>
        <taxon>Bacillales</taxon>
        <taxon>Bacillaceae</taxon>
        <taxon>Ornithinibacillus</taxon>
    </lineage>
</organism>
<keyword evidence="3" id="KW-0238">DNA-binding</keyword>
<dbReference type="SMART" id="SM00422">
    <property type="entry name" value="HTH_MERR"/>
    <property type="match status" value="1"/>
</dbReference>
<dbReference type="Proteomes" id="UP000676917">
    <property type="component" value="Unassembled WGS sequence"/>
</dbReference>
<evidence type="ECO:0000256" key="3">
    <source>
        <dbReference type="ARBA" id="ARBA00023125"/>
    </source>
</evidence>
<dbReference type="GO" id="GO:0003677">
    <property type="term" value="F:DNA binding"/>
    <property type="evidence" value="ECO:0007669"/>
    <property type="project" value="UniProtKB-KW"/>
</dbReference>
<dbReference type="RefSeq" id="WP_212920841.1">
    <property type="nucleotide sequence ID" value="NZ_BORP01000003.1"/>
</dbReference>
<keyword evidence="7" id="KW-1185">Reference proteome</keyword>
<dbReference type="PANTHER" id="PTHR30204:SF69">
    <property type="entry name" value="MERR-FAMILY TRANSCRIPTIONAL REGULATOR"/>
    <property type="match status" value="1"/>
</dbReference>
<evidence type="ECO:0000313" key="6">
    <source>
        <dbReference type="EMBL" id="GIO27353.1"/>
    </source>
</evidence>
<dbReference type="PANTHER" id="PTHR30204">
    <property type="entry name" value="REDOX-CYCLING DRUG-SENSING TRANSCRIPTIONAL ACTIVATOR SOXR"/>
    <property type="match status" value="1"/>
</dbReference>
<sequence length="280" mass="32761">MTERYYSIGEVSKLMNISIKALRHYDKIGLFKPAYIDPNTNYRYYDDSQLYLLDLIKSLKYIGIPLKEIKEVQEFNADDLLVFLKEQERVVKDKIDNLMQIEQTITSAKKGIQRIKEYPTIGEVFFSHEEETQIIQTGADGINPTNILNASFQKLKQITASTEGFRYNDYGAIFPYRSYTCAEEVSYKYLFTPVLSNEDTLELSKDTEIATIPRGKYVCIAFYSLSEQDYFTNLKKLLQYVEDNRLTVISDIYESLVNLHYSSNREKGILMEMRMRIEEE</sequence>
<dbReference type="InterPro" id="IPR000551">
    <property type="entry name" value="MerR-type_HTH_dom"/>
</dbReference>
<keyword evidence="2" id="KW-0805">Transcription regulation</keyword>